<organism evidence="1 2">
    <name type="scientific">Maioricimonas rarisocia</name>
    <dbReference type="NCBI Taxonomy" id="2528026"/>
    <lineage>
        <taxon>Bacteria</taxon>
        <taxon>Pseudomonadati</taxon>
        <taxon>Planctomycetota</taxon>
        <taxon>Planctomycetia</taxon>
        <taxon>Planctomycetales</taxon>
        <taxon>Planctomycetaceae</taxon>
        <taxon>Maioricimonas</taxon>
    </lineage>
</organism>
<name>A0A517Z6W0_9PLAN</name>
<dbReference type="KEGG" id="mri:Mal4_25420"/>
<evidence type="ECO:0008006" key="3">
    <source>
        <dbReference type="Google" id="ProtNLM"/>
    </source>
</evidence>
<dbReference type="AlphaFoldDB" id="A0A517Z6W0"/>
<dbReference type="EMBL" id="CP036275">
    <property type="protein sequence ID" value="QDU38217.1"/>
    <property type="molecule type" value="Genomic_DNA"/>
</dbReference>
<protein>
    <recommendedName>
        <fullName evidence="3">RiboL-PSP-HEPN domain-containing protein</fullName>
    </recommendedName>
</protein>
<sequence>MGMDEWEAQHEAAREEYEREVEQRTLSEIKENAINYYFFYYGDDIQDRIRKRIDAAKELATSGFYGESLTSSMIAVELTIRWFLLRPLCEASFMSEDVADILVRQILPSRSGGADRDLLPKMLKEWGTDITSLELSDGSELWESVTKQFIVSRNRFIHRGETVERETAEGAVDAAERLLTEAIRIVTLFARRGEDGWAPTKCRRTIENM</sequence>
<dbReference type="Proteomes" id="UP000320496">
    <property type="component" value="Chromosome"/>
</dbReference>
<gene>
    <name evidence="1" type="ORF">Mal4_25420</name>
</gene>
<reference evidence="1 2" key="1">
    <citation type="submission" date="2019-02" db="EMBL/GenBank/DDBJ databases">
        <title>Deep-cultivation of Planctomycetes and their phenomic and genomic characterization uncovers novel biology.</title>
        <authorList>
            <person name="Wiegand S."/>
            <person name="Jogler M."/>
            <person name="Boedeker C."/>
            <person name="Pinto D."/>
            <person name="Vollmers J."/>
            <person name="Rivas-Marin E."/>
            <person name="Kohn T."/>
            <person name="Peeters S.H."/>
            <person name="Heuer A."/>
            <person name="Rast P."/>
            <person name="Oberbeckmann S."/>
            <person name="Bunk B."/>
            <person name="Jeske O."/>
            <person name="Meyerdierks A."/>
            <person name="Storesund J.E."/>
            <person name="Kallscheuer N."/>
            <person name="Luecker S."/>
            <person name="Lage O.M."/>
            <person name="Pohl T."/>
            <person name="Merkel B.J."/>
            <person name="Hornburger P."/>
            <person name="Mueller R.-W."/>
            <person name="Bruemmer F."/>
            <person name="Labrenz M."/>
            <person name="Spormann A.M."/>
            <person name="Op den Camp H."/>
            <person name="Overmann J."/>
            <person name="Amann R."/>
            <person name="Jetten M.S.M."/>
            <person name="Mascher T."/>
            <person name="Medema M.H."/>
            <person name="Devos D.P."/>
            <person name="Kaster A.-K."/>
            <person name="Ovreas L."/>
            <person name="Rohde M."/>
            <person name="Galperin M.Y."/>
            <person name="Jogler C."/>
        </authorList>
    </citation>
    <scope>NUCLEOTIDE SEQUENCE [LARGE SCALE GENOMIC DNA]</scope>
    <source>
        <strain evidence="1 2">Mal4</strain>
    </source>
</reference>
<evidence type="ECO:0000313" key="1">
    <source>
        <dbReference type="EMBL" id="QDU38217.1"/>
    </source>
</evidence>
<dbReference type="RefSeq" id="WP_145369522.1">
    <property type="nucleotide sequence ID" value="NZ_CP036275.1"/>
</dbReference>
<proteinExistence type="predicted"/>
<keyword evidence="2" id="KW-1185">Reference proteome</keyword>
<evidence type="ECO:0000313" key="2">
    <source>
        <dbReference type="Proteomes" id="UP000320496"/>
    </source>
</evidence>
<accession>A0A517Z6W0</accession>